<dbReference type="InterPro" id="IPR012951">
    <property type="entry name" value="BBE"/>
</dbReference>
<proteinExistence type="inferred from homology"/>
<dbReference type="Gene3D" id="3.30.43.10">
    <property type="entry name" value="Uridine Diphospho-n-acetylenolpyruvylglucosamine Reductase, domain 2"/>
    <property type="match status" value="1"/>
</dbReference>
<comment type="cofactor">
    <cofactor evidence="1">
        <name>FAD</name>
        <dbReference type="ChEBI" id="CHEBI:57692"/>
    </cofactor>
</comment>
<comment type="similarity">
    <text evidence="2">Belongs to the oxygen-dependent FAD-linked oxidoreductase family.</text>
</comment>
<evidence type="ECO:0000256" key="1">
    <source>
        <dbReference type="ARBA" id="ARBA00001974"/>
    </source>
</evidence>
<comment type="caution">
    <text evidence="7">The sequence shown here is derived from an EMBL/GenBank/DDBJ whole genome shotgun (WGS) entry which is preliminary data.</text>
</comment>
<gene>
    <name evidence="7" type="ORF">LGQ03_14560</name>
</gene>
<dbReference type="InterPro" id="IPR006094">
    <property type="entry name" value="Oxid_FAD_bind_N"/>
</dbReference>
<dbReference type="EMBL" id="JAJATZ010000008">
    <property type="protein sequence ID" value="MCB5200468.1"/>
    <property type="molecule type" value="Genomic_DNA"/>
</dbReference>
<reference evidence="7" key="1">
    <citation type="submission" date="2021-10" db="EMBL/GenBank/DDBJ databases">
        <title>Loktanella gaetbuli sp. nov., isolated from a tidal flat.</title>
        <authorList>
            <person name="Park S."/>
            <person name="Yoon J.-H."/>
        </authorList>
    </citation>
    <scope>NUCLEOTIDE SEQUENCE</scope>
    <source>
        <strain evidence="7">TSTF-M6</strain>
    </source>
</reference>
<dbReference type="Proteomes" id="UP001138961">
    <property type="component" value="Unassembled WGS sequence"/>
</dbReference>
<feature type="domain" description="FAD-binding PCMH-type" evidence="6">
    <location>
        <begin position="67"/>
        <end position="237"/>
    </location>
</feature>
<dbReference type="InterPro" id="IPR050416">
    <property type="entry name" value="FAD-linked_Oxidoreductase"/>
</dbReference>
<name>A0ABS8BXK7_9RHOB</name>
<organism evidence="7 8">
    <name type="scientific">Loktanella gaetbuli</name>
    <dbReference type="NCBI Taxonomy" id="2881335"/>
    <lineage>
        <taxon>Bacteria</taxon>
        <taxon>Pseudomonadati</taxon>
        <taxon>Pseudomonadota</taxon>
        <taxon>Alphaproteobacteria</taxon>
        <taxon>Rhodobacterales</taxon>
        <taxon>Roseobacteraceae</taxon>
        <taxon>Loktanella</taxon>
    </lineage>
</organism>
<dbReference type="InterPro" id="IPR016169">
    <property type="entry name" value="FAD-bd_PCMH_sub2"/>
</dbReference>
<evidence type="ECO:0000256" key="5">
    <source>
        <dbReference type="ARBA" id="ARBA00023002"/>
    </source>
</evidence>
<dbReference type="RefSeq" id="WP_226748986.1">
    <property type="nucleotide sequence ID" value="NZ_JAJATZ010000008.1"/>
</dbReference>
<evidence type="ECO:0000313" key="7">
    <source>
        <dbReference type="EMBL" id="MCB5200468.1"/>
    </source>
</evidence>
<evidence type="ECO:0000256" key="3">
    <source>
        <dbReference type="ARBA" id="ARBA00022630"/>
    </source>
</evidence>
<dbReference type="PANTHER" id="PTHR42973:SF39">
    <property type="entry name" value="FAD-BINDING PCMH-TYPE DOMAIN-CONTAINING PROTEIN"/>
    <property type="match status" value="1"/>
</dbReference>
<evidence type="ECO:0000259" key="6">
    <source>
        <dbReference type="PROSITE" id="PS51387"/>
    </source>
</evidence>
<protein>
    <submittedName>
        <fullName evidence="7">FAD-binding oxidoreductase</fullName>
    </submittedName>
</protein>
<sequence length="536" mass="57226">MPANFSSKRIADAETFAAWHAVPDAEFKGLGLTRDQLKQAQASLSGNIIFKGDPTYDQARQIFNPMFNAYPGVIVKCQTEADVGIALALARQMPLGFCLRSGGHSTAGYSTTNGMLIDVSALNQIVYDPSGTQITVGTGVNFGQLFQDLDSKGLNVPGGECPDVCIGGFVQGGGYGFTSGMYGLNCDNAVGFRVMLADGTIIRADAQTNADLFWALRGGTGGNFGILLSVDLKVRPVGQMTGFAYAWPLTSAAGISNAAAAMAVLQAGFSGPGVTDTHMTVQTSLCFQNHIDPMQPPPPAGTPLSPYFMIRGMSDQDPGAVTQTFAAIAAMPGCITQWIAQGSFRSLNDKLLNYPQGMPVLDQMPFEDKSSSYIARNLSAQEWESLFALFASAPNNMAYGYGELYSGAITSVGTYDTAFIHRDVSLNMVMDVYWLLNADRETCETFLADWNAAVAPLSNGESYQNYPSAADPAFIERFWGAAYPVLQAVKAKYDPDNAFAFPQQIWADPTNAPVKDPGVPPSVIAALQRPVTATLH</sequence>
<dbReference type="Pfam" id="PF08031">
    <property type="entry name" value="BBE"/>
    <property type="match status" value="1"/>
</dbReference>
<dbReference type="Gene3D" id="3.40.462.20">
    <property type="match status" value="1"/>
</dbReference>
<accession>A0ABS8BXK7</accession>
<keyword evidence="8" id="KW-1185">Reference proteome</keyword>
<dbReference type="PROSITE" id="PS51387">
    <property type="entry name" value="FAD_PCMH"/>
    <property type="match status" value="1"/>
</dbReference>
<dbReference type="Gene3D" id="3.30.465.10">
    <property type="match status" value="1"/>
</dbReference>
<dbReference type="InterPro" id="IPR016166">
    <property type="entry name" value="FAD-bd_PCMH"/>
</dbReference>
<dbReference type="SUPFAM" id="SSF56176">
    <property type="entry name" value="FAD-binding/transporter-associated domain-like"/>
    <property type="match status" value="1"/>
</dbReference>
<dbReference type="InterPro" id="IPR016167">
    <property type="entry name" value="FAD-bd_PCMH_sub1"/>
</dbReference>
<keyword evidence="4" id="KW-0274">FAD</keyword>
<evidence type="ECO:0000256" key="2">
    <source>
        <dbReference type="ARBA" id="ARBA00005466"/>
    </source>
</evidence>
<keyword evidence="5" id="KW-0560">Oxidoreductase</keyword>
<evidence type="ECO:0000256" key="4">
    <source>
        <dbReference type="ARBA" id="ARBA00022827"/>
    </source>
</evidence>
<evidence type="ECO:0000313" key="8">
    <source>
        <dbReference type="Proteomes" id="UP001138961"/>
    </source>
</evidence>
<dbReference type="InterPro" id="IPR036318">
    <property type="entry name" value="FAD-bd_PCMH-like_sf"/>
</dbReference>
<keyword evidence="3" id="KW-0285">Flavoprotein</keyword>
<dbReference type="Pfam" id="PF01565">
    <property type="entry name" value="FAD_binding_4"/>
    <property type="match status" value="1"/>
</dbReference>
<dbReference type="PANTHER" id="PTHR42973">
    <property type="entry name" value="BINDING OXIDOREDUCTASE, PUTATIVE (AFU_ORTHOLOGUE AFUA_1G17690)-RELATED"/>
    <property type="match status" value="1"/>
</dbReference>